<sequence>MSSWLRRIVDPLIKPKKAPKLPQDEAIRLPSGMNSVSTETQSETKESEDVAEKYEKCFLAELEELAKNCRRQSYLDHLSAFNPATVTQDKREENFERLWSRARSRVDRRLAKVKHKHSSRQDGLCTDDIVSRPHHSSTSPMKSKPNGGETLTMSDMDTLNDYSWGGMECAAATNSRPINRVQKKKKVKKRSNVVPNCEAKAFGRVMNIT</sequence>
<organism evidence="4">
    <name type="scientific">Taenia asiatica</name>
    <name type="common">Asian tapeworm</name>
    <dbReference type="NCBI Taxonomy" id="60517"/>
    <lineage>
        <taxon>Eukaryota</taxon>
        <taxon>Metazoa</taxon>
        <taxon>Spiralia</taxon>
        <taxon>Lophotrochozoa</taxon>
        <taxon>Platyhelminthes</taxon>
        <taxon>Cestoda</taxon>
        <taxon>Eucestoda</taxon>
        <taxon>Cyclophyllidea</taxon>
        <taxon>Taeniidae</taxon>
        <taxon>Taenia</taxon>
    </lineage>
</organism>
<dbReference type="OrthoDB" id="6277724at2759"/>
<evidence type="ECO:0000313" key="2">
    <source>
        <dbReference type="EMBL" id="VDK33056.1"/>
    </source>
</evidence>
<reference evidence="4" key="1">
    <citation type="submission" date="2017-02" db="UniProtKB">
        <authorList>
            <consortium name="WormBaseParasite"/>
        </authorList>
    </citation>
    <scope>IDENTIFICATION</scope>
</reference>
<dbReference type="AlphaFoldDB" id="A0A0R3W2W9"/>
<reference evidence="2 3" key="2">
    <citation type="submission" date="2018-11" db="EMBL/GenBank/DDBJ databases">
        <authorList>
            <consortium name="Pathogen Informatics"/>
        </authorList>
    </citation>
    <scope>NUCLEOTIDE SEQUENCE [LARGE SCALE GENOMIC DNA]</scope>
</reference>
<protein>
    <submittedName>
        <fullName evidence="2 4">Uncharacterized protein</fullName>
    </submittedName>
</protein>
<evidence type="ECO:0000313" key="4">
    <source>
        <dbReference type="WBParaSite" id="TASK_0000420801-mRNA-1"/>
    </source>
</evidence>
<dbReference type="WBParaSite" id="TASK_0000420801-mRNA-1">
    <property type="protein sequence ID" value="TASK_0000420801-mRNA-1"/>
    <property type="gene ID" value="TASK_0000420801"/>
</dbReference>
<keyword evidence="3" id="KW-1185">Reference proteome</keyword>
<dbReference type="EMBL" id="UYRS01018334">
    <property type="protein sequence ID" value="VDK33056.1"/>
    <property type="molecule type" value="Genomic_DNA"/>
</dbReference>
<dbReference type="Proteomes" id="UP000282613">
    <property type="component" value="Unassembled WGS sequence"/>
</dbReference>
<accession>A0A0R3W2W9</accession>
<evidence type="ECO:0000256" key="1">
    <source>
        <dbReference type="SAM" id="MobiDB-lite"/>
    </source>
</evidence>
<gene>
    <name evidence="2" type="ORF">TASK_LOCUS4209</name>
</gene>
<name>A0A0R3W2W9_TAEAS</name>
<feature type="region of interest" description="Disordered" evidence="1">
    <location>
        <begin position="15"/>
        <end position="48"/>
    </location>
</feature>
<proteinExistence type="predicted"/>
<feature type="region of interest" description="Disordered" evidence="1">
    <location>
        <begin position="112"/>
        <end position="155"/>
    </location>
</feature>
<evidence type="ECO:0000313" key="3">
    <source>
        <dbReference type="Proteomes" id="UP000282613"/>
    </source>
</evidence>